<dbReference type="Proteomes" id="UP000230790">
    <property type="component" value="Unassembled WGS sequence"/>
</dbReference>
<evidence type="ECO:0000259" key="5">
    <source>
        <dbReference type="Pfam" id="PF00389"/>
    </source>
</evidence>
<dbReference type="SUPFAM" id="SSF52283">
    <property type="entry name" value="Formate/glycerate dehydrogenase catalytic domain-like"/>
    <property type="match status" value="1"/>
</dbReference>
<protein>
    <submittedName>
        <fullName evidence="7">Uncharacterized protein</fullName>
    </submittedName>
</protein>
<dbReference type="InterPro" id="IPR006139">
    <property type="entry name" value="D-isomer_2_OHA_DH_cat_dom"/>
</dbReference>
<dbReference type="Pfam" id="PF02826">
    <property type="entry name" value="2-Hacid_dh_C"/>
    <property type="match status" value="1"/>
</dbReference>
<comment type="caution">
    <text evidence="7">The sequence shown here is derived from an EMBL/GenBank/DDBJ whole genome shotgun (WGS) entry which is preliminary data.</text>
</comment>
<evidence type="ECO:0000256" key="4">
    <source>
        <dbReference type="RuleBase" id="RU003719"/>
    </source>
</evidence>
<dbReference type="Pfam" id="PF00389">
    <property type="entry name" value="2-Hacid_dh"/>
    <property type="match status" value="1"/>
</dbReference>
<dbReference type="PANTHER" id="PTHR42789">
    <property type="entry name" value="D-ISOMER SPECIFIC 2-HYDROXYACID DEHYDROGENASE FAMILY PROTEIN (AFU_ORTHOLOGUE AFUA_6G10090)"/>
    <property type="match status" value="1"/>
</dbReference>
<dbReference type="SUPFAM" id="SSF51735">
    <property type="entry name" value="NAD(P)-binding Rossmann-fold domains"/>
    <property type="match status" value="1"/>
</dbReference>
<dbReference type="InterPro" id="IPR006140">
    <property type="entry name" value="D-isomer_DH_NAD-bd"/>
</dbReference>
<dbReference type="EMBL" id="PGTN01000023">
    <property type="protein sequence ID" value="PJF48140.1"/>
    <property type="molecule type" value="Genomic_DNA"/>
</dbReference>
<evidence type="ECO:0000259" key="6">
    <source>
        <dbReference type="Pfam" id="PF02826"/>
    </source>
</evidence>
<dbReference type="InterPro" id="IPR036291">
    <property type="entry name" value="NAD(P)-bd_dom_sf"/>
</dbReference>
<evidence type="ECO:0000313" key="8">
    <source>
        <dbReference type="Proteomes" id="UP000230790"/>
    </source>
</evidence>
<feature type="domain" description="D-isomer specific 2-hydroxyacid dehydrogenase catalytic" evidence="5">
    <location>
        <begin position="51"/>
        <end position="353"/>
    </location>
</feature>
<evidence type="ECO:0000313" key="7">
    <source>
        <dbReference type="EMBL" id="PJF48140.1"/>
    </source>
</evidence>
<gene>
    <name evidence="7" type="ORF">CUN48_05080</name>
</gene>
<dbReference type="PANTHER" id="PTHR42789:SF1">
    <property type="entry name" value="D-ISOMER SPECIFIC 2-HYDROXYACID DEHYDROGENASE FAMILY PROTEIN (AFU_ORTHOLOGUE AFUA_6G10090)"/>
    <property type="match status" value="1"/>
</dbReference>
<evidence type="ECO:0000256" key="3">
    <source>
        <dbReference type="ARBA" id="ARBA00023027"/>
    </source>
</evidence>
<keyword evidence="3" id="KW-0520">NAD</keyword>
<dbReference type="AlphaFoldDB" id="A0A2M8QEB4"/>
<evidence type="ECO:0000256" key="2">
    <source>
        <dbReference type="ARBA" id="ARBA00023002"/>
    </source>
</evidence>
<reference evidence="7 8" key="1">
    <citation type="submission" date="2017-11" db="EMBL/GenBank/DDBJ databases">
        <title>Evolution of Phototrophy in the Chloroflexi Phylum Driven by Horizontal Gene Transfer.</title>
        <authorList>
            <person name="Ward L.M."/>
            <person name="Hemp J."/>
            <person name="Shih P.M."/>
            <person name="Mcglynn S.E."/>
            <person name="Fischer W."/>
        </authorList>
    </citation>
    <scope>NUCLEOTIDE SEQUENCE [LARGE SCALE GENOMIC DNA]</scope>
    <source>
        <strain evidence="7">JP3_7</strain>
    </source>
</reference>
<feature type="domain" description="D-isomer specific 2-hydroxyacid dehydrogenase NAD-binding" evidence="6">
    <location>
        <begin position="139"/>
        <end position="320"/>
    </location>
</feature>
<dbReference type="GO" id="GO:0016616">
    <property type="term" value="F:oxidoreductase activity, acting on the CH-OH group of donors, NAD or NADP as acceptor"/>
    <property type="evidence" value="ECO:0007669"/>
    <property type="project" value="InterPro"/>
</dbReference>
<dbReference type="PROSITE" id="PS00671">
    <property type="entry name" value="D_2_HYDROXYACID_DH_3"/>
    <property type="match status" value="1"/>
</dbReference>
<dbReference type="InterPro" id="IPR029753">
    <property type="entry name" value="D-isomer_DH_CS"/>
</dbReference>
<accession>A0A2M8QEB4</accession>
<dbReference type="Gene3D" id="3.40.50.720">
    <property type="entry name" value="NAD(P)-binding Rossmann-like Domain"/>
    <property type="match status" value="2"/>
</dbReference>
<organism evidence="7 8">
    <name type="scientific">Candidatus Thermofonsia Clade 3 bacterium</name>
    <dbReference type="NCBI Taxonomy" id="2364212"/>
    <lineage>
        <taxon>Bacteria</taxon>
        <taxon>Bacillati</taxon>
        <taxon>Chloroflexota</taxon>
        <taxon>Candidatus Thermofontia</taxon>
        <taxon>Candidatus Thermofonsia Clade 3</taxon>
    </lineage>
</organism>
<name>A0A2M8QEB4_9CHLR</name>
<evidence type="ECO:0000256" key="1">
    <source>
        <dbReference type="ARBA" id="ARBA00005854"/>
    </source>
</evidence>
<dbReference type="InterPro" id="IPR050857">
    <property type="entry name" value="D-2-hydroxyacid_DH"/>
</dbReference>
<keyword evidence="2 4" id="KW-0560">Oxidoreductase</keyword>
<proteinExistence type="inferred from homology"/>
<sequence length="354" mass="40060">MNDHKPLVVVWDAVGNVTWGMRGWDEYPPLIQAQFLHEDPQGRARIQTIEEFLAPHAVVVQKVASAEALDAVIADAEFFIAHKVNVPSAVLRQGRRLRLVQHLGLDDRGIPRDAIADLGVPLAAVPMVNYLAVAEHSWALILNHLKRLPQTRPYMQRREYVDRWGLFPPGLQLARDCTLGLLGFGEIARPMARIAKAFDMRVIFWDVARFPALEQAYGVEWVPWDEVFKQADILSVHLALNDQTHRIIGEREIGLMKPTAFFVNTARGKLVDQPALVRALQERRLGGAGLDVFYEEPLPVDDPLHALHEDLSYHVTLTPHDAWQSVWTHVRDSQAIWGNVKRVLNGEPIDFRVA</sequence>
<dbReference type="GO" id="GO:0051287">
    <property type="term" value="F:NAD binding"/>
    <property type="evidence" value="ECO:0007669"/>
    <property type="project" value="InterPro"/>
</dbReference>
<comment type="similarity">
    <text evidence="1 4">Belongs to the D-isomer specific 2-hydroxyacid dehydrogenase family.</text>
</comment>